<dbReference type="Pfam" id="PF06612">
    <property type="entry name" value="DUF1146"/>
    <property type="match status" value="1"/>
</dbReference>
<accession>A0A4Q8L3V0</accession>
<dbReference type="Proteomes" id="UP000291525">
    <property type="component" value="Unassembled WGS sequence"/>
</dbReference>
<keyword evidence="1" id="KW-1133">Transmembrane helix</keyword>
<keyword evidence="1" id="KW-0812">Transmembrane</keyword>
<dbReference type="RefSeq" id="WP_130554297.1">
    <property type="nucleotide sequence ID" value="NZ_CP069079.1"/>
</dbReference>
<evidence type="ECO:0000313" key="2">
    <source>
        <dbReference type="EMBL" id="TAA15246.1"/>
    </source>
</evidence>
<comment type="caution">
    <text evidence="2">The sequence shown here is derived from an EMBL/GenBank/DDBJ whole genome shotgun (WGS) entry which is preliminary data.</text>
</comment>
<keyword evidence="1" id="KW-0472">Membrane</keyword>
<sequence length="75" mass="8739">MIQSILQFISHLLFIYISYHLLITTVDWARWLKVTGDNQPKINMLILFIAIALGYLVSTFFLELLLIGRSFATMF</sequence>
<protein>
    <submittedName>
        <fullName evidence="2">DUF1146 domain-containing protein</fullName>
    </submittedName>
</protein>
<feature type="transmembrane region" description="Helical" evidence="1">
    <location>
        <begin position="44"/>
        <end position="67"/>
    </location>
</feature>
<dbReference type="OrthoDB" id="2237209at2"/>
<dbReference type="EMBL" id="SHGT01000002">
    <property type="protein sequence ID" value="TAA15246.1"/>
    <property type="molecule type" value="Genomic_DNA"/>
</dbReference>
<dbReference type="InterPro" id="IPR009526">
    <property type="entry name" value="DUF1146"/>
</dbReference>
<feature type="transmembrane region" description="Helical" evidence="1">
    <location>
        <begin position="12"/>
        <end position="32"/>
    </location>
</feature>
<reference evidence="2 3" key="1">
    <citation type="submission" date="2019-02" db="EMBL/GenBank/DDBJ databases">
        <title>First genome of the species Streptococcus parasuis.</title>
        <authorList>
            <person name="Stevens M.J.A."/>
            <person name="Stephan R."/>
        </authorList>
    </citation>
    <scope>NUCLEOTIDE SEQUENCE [LARGE SCALE GENOMIC DNA]</scope>
    <source>
        <strain evidence="2 3">4253</strain>
    </source>
</reference>
<evidence type="ECO:0000256" key="1">
    <source>
        <dbReference type="SAM" id="Phobius"/>
    </source>
</evidence>
<gene>
    <name evidence="2" type="ORF">EXW74_00920</name>
</gene>
<evidence type="ECO:0000313" key="3">
    <source>
        <dbReference type="Proteomes" id="UP000291525"/>
    </source>
</evidence>
<organism evidence="2 3">
    <name type="scientific">Streptococcus parasuis</name>
    <dbReference type="NCBI Taxonomy" id="1501662"/>
    <lineage>
        <taxon>Bacteria</taxon>
        <taxon>Bacillati</taxon>
        <taxon>Bacillota</taxon>
        <taxon>Bacilli</taxon>
        <taxon>Lactobacillales</taxon>
        <taxon>Streptococcaceae</taxon>
        <taxon>Streptococcus</taxon>
    </lineage>
</organism>
<dbReference type="NCBIfam" id="TIGR02327">
    <property type="entry name" value="int_mem_ywzB"/>
    <property type="match status" value="1"/>
</dbReference>
<dbReference type="AlphaFoldDB" id="A0A4Q8L3V0"/>
<proteinExistence type="predicted"/>
<name>A0A4Q8L3V0_9STRE</name>